<comment type="caution">
    <text evidence="3">The sequence shown here is derived from an EMBL/GenBank/DDBJ whole genome shotgun (WGS) entry which is preliminary data.</text>
</comment>
<feature type="region of interest" description="Disordered" evidence="1">
    <location>
        <begin position="52"/>
        <end position="104"/>
    </location>
</feature>
<dbReference type="OrthoDB" id="2430135at2759"/>
<protein>
    <submittedName>
        <fullName evidence="3">Uncharacterized protein</fullName>
    </submittedName>
</protein>
<feature type="compositionally biased region" description="Polar residues" evidence="1">
    <location>
        <begin position="273"/>
        <end position="284"/>
    </location>
</feature>
<evidence type="ECO:0000256" key="2">
    <source>
        <dbReference type="SAM" id="SignalP"/>
    </source>
</evidence>
<name>A0A9P5V930_9FUNG</name>
<feature type="compositionally biased region" description="Basic and acidic residues" evidence="1">
    <location>
        <begin position="211"/>
        <end position="222"/>
    </location>
</feature>
<dbReference type="EMBL" id="JAAAUQ010000744">
    <property type="protein sequence ID" value="KAF9147859.1"/>
    <property type="molecule type" value="Genomic_DNA"/>
</dbReference>
<feature type="region of interest" description="Disordered" evidence="1">
    <location>
        <begin position="249"/>
        <end position="295"/>
    </location>
</feature>
<evidence type="ECO:0000256" key="1">
    <source>
        <dbReference type="SAM" id="MobiDB-lite"/>
    </source>
</evidence>
<gene>
    <name evidence="3" type="ORF">BG015_010434</name>
</gene>
<dbReference type="Proteomes" id="UP000748756">
    <property type="component" value="Unassembled WGS sequence"/>
</dbReference>
<feature type="region of interest" description="Disordered" evidence="1">
    <location>
        <begin position="198"/>
        <end position="222"/>
    </location>
</feature>
<feature type="chain" id="PRO_5040450233" evidence="2">
    <location>
        <begin position="35"/>
        <end position="340"/>
    </location>
</feature>
<sequence>MKLTPSMSSVAKLITLLMAILRALIAINTPAAHATPVINDPPAVNGIQAADPEAPRAPVGPHGPLLTRRGTSVTGDGVEGTTRLGKTHSTAVEKPEPSGGVELSMNTGHAKKRFVPEGGGRMHTSHGVAKRDDNEEMWEHLGKAWWMQKRQAICLAGEEKNAAAVNKRGGEEEAEPGWWVWNDKRETDNARGFEIRELAKTHNKGKSNGMSKREGGEGDEDSRWEFKREIHQGGAKEHSGWIDSFVEWDAVPERQPKPEQKKRKREITKRNVNDWSDASATAGSQKEDLDESSLEKRKFRGWHFKREEEGGEVGAETGVEADAKVEGEGRIEFEKRRWHW</sequence>
<dbReference type="AlphaFoldDB" id="A0A9P5V930"/>
<evidence type="ECO:0000313" key="3">
    <source>
        <dbReference type="EMBL" id="KAF9147859.1"/>
    </source>
</evidence>
<evidence type="ECO:0000313" key="4">
    <source>
        <dbReference type="Proteomes" id="UP000748756"/>
    </source>
</evidence>
<feature type="signal peptide" evidence="2">
    <location>
        <begin position="1"/>
        <end position="34"/>
    </location>
</feature>
<organism evidence="3 4">
    <name type="scientific">Linnemannia schmuckeri</name>
    <dbReference type="NCBI Taxonomy" id="64567"/>
    <lineage>
        <taxon>Eukaryota</taxon>
        <taxon>Fungi</taxon>
        <taxon>Fungi incertae sedis</taxon>
        <taxon>Mucoromycota</taxon>
        <taxon>Mortierellomycotina</taxon>
        <taxon>Mortierellomycetes</taxon>
        <taxon>Mortierellales</taxon>
        <taxon>Mortierellaceae</taxon>
        <taxon>Linnemannia</taxon>
    </lineage>
</organism>
<accession>A0A9P5V930</accession>
<keyword evidence="2" id="KW-0732">Signal</keyword>
<proteinExistence type="predicted"/>
<keyword evidence="4" id="KW-1185">Reference proteome</keyword>
<reference evidence="3" key="1">
    <citation type="journal article" date="2020" name="Fungal Divers.">
        <title>Resolving the Mortierellaceae phylogeny through synthesis of multi-gene phylogenetics and phylogenomics.</title>
        <authorList>
            <person name="Vandepol N."/>
            <person name="Liber J."/>
            <person name="Desiro A."/>
            <person name="Na H."/>
            <person name="Kennedy M."/>
            <person name="Barry K."/>
            <person name="Grigoriev I.V."/>
            <person name="Miller A.N."/>
            <person name="O'Donnell K."/>
            <person name="Stajich J.E."/>
            <person name="Bonito G."/>
        </authorList>
    </citation>
    <scope>NUCLEOTIDE SEQUENCE</scope>
    <source>
        <strain evidence="3">NRRL 6426</strain>
    </source>
</reference>